<evidence type="ECO:0000256" key="2">
    <source>
        <dbReference type="ARBA" id="ARBA00023239"/>
    </source>
</evidence>
<evidence type="ECO:0000313" key="5">
    <source>
        <dbReference type="Proteomes" id="UP000199073"/>
    </source>
</evidence>
<dbReference type="Proteomes" id="UP000199073">
    <property type="component" value="Unassembled WGS sequence"/>
</dbReference>
<dbReference type="RefSeq" id="WP_092225135.1">
    <property type="nucleotide sequence ID" value="NZ_FNJI01000030.1"/>
</dbReference>
<dbReference type="PANTHER" id="PTHR22789">
    <property type="entry name" value="FUCULOSE PHOSPHATE ALDOLASE"/>
    <property type="match status" value="1"/>
</dbReference>
<dbReference type="InterPro" id="IPR050197">
    <property type="entry name" value="Aldolase_class_II_sugar_metab"/>
</dbReference>
<name>A0A1H0UBT7_9BACT</name>
<organism evidence="4 5">
    <name type="scientific">Desulforhopalus singaporensis</name>
    <dbReference type="NCBI Taxonomy" id="91360"/>
    <lineage>
        <taxon>Bacteria</taxon>
        <taxon>Pseudomonadati</taxon>
        <taxon>Thermodesulfobacteriota</taxon>
        <taxon>Desulfobulbia</taxon>
        <taxon>Desulfobulbales</taxon>
        <taxon>Desulfocapsaceae</taxon>
        <taxon>Desulforhopalus</taxon>
    </lineage>
</organism>
<dbReference type="GO" id="GO:0016832">
    <property type="term" value="F:aldehyde-lyase activity"/>
    <property type="evidence" value="ECO:0007669"/>
    <property type="project" value="TreeGrafter"/>
</dbReference>
<evidence type="ECO:0000313" key="4">
    <source>
        <dbReference type="EMBL" id="SDP63591.1"/>
    </source>
</evidence>
<dbReference type="PANTHER" id="PTHR22789:SF0">
    <property type="entry name" value="3-OXO-TETRONATE 4-PHOSPHATE DECARBOXYLASE-RELATED"/>
    <property type="match status" value="1"/>
</dbReference>
<dbReference type="STRING" id="91360.SAMN05660330_03481"/>
<dbReference type="InterPro" id="IPR001303">
    <property type="entry name" value="Aldolase_II/adducin_N"/>
</dbReference>
<keyword evidence="2" id="KW-0456">Lyase</keyword>
<dbReference type="Pfam" id="PF00596">
    <property type="entry name" value="Aldolase_II"/>
    <property type="match status" value="1"/>
</dbReference>
<dbReference type="EMBL" id="FNJI01000030">
    <property type="protein sequence ID" value="SDP63591.1"/>
    <property type="molecule type" value="Genomic_DNA"/>
</dbReference>
<dbReference type="SMART" id="SM01007">
    <property type="entry name" value="Aldolase_II"/>
    <property type="match status" value="1"/>
</dbReference>
<keyword evidence="1" id="KW-0479">Metal-binding</keyword>
<reference evidence="4 5" key="1">
    <citation type="submission" date="2016-10" db="EMBL/GenBank/DDBJ databases">
        <authorList>
            <person name="de Groot N.N."/>
        </authorList>
    </citation>
    <scope>NUCLEOTIDE SEQUENCE [LARGE SCALE GENOMIC DNA]</scope>
    <source>
        <strain evidence="4 5">DSM 12130</strain>
    </source>
</reference>
<protein>
    <submittedName>
        <fullName evidence="4">Ribulose-5-phosphate 4-epimerase/Fuculose-1-phosphate aldolase</fullName>
    </submittedName>
</protein>
<keyword evidence="5" id="KW-1185">Reference proteome</keyword>
<feature type="domain" description="Class II aldolase/adducin N-terminal" evidence="3">
    <location>
        <begin position="31"/>
        <end position="199"/>
    </location>
</feature>
<dbReference type="GO" id="GO:0019323">
    <property type="term" value="P:pentose catabolic process"/>
    <property type="evidence" value="ECO:0007669"/>
    <property type="project" value="TreeGrafter"/>
</dbReference>
<gene>
    <name evidence="4" type="ORF">SAMN05660330_03481</name>
</gene>
<accession>A0A1H0UBT7</accession>
<proteinExistence type="predicted"/>
<dbReference type="InterPro" id="IPR036409">
    <property type="entry name" value="Aldolase_II/adducin_N_sf"/>
</dbReference>
<sequence>MTTEQYQGVKFTYRSRKKTYQYDTRLNRLNYWAYLFAELGLAPAHTGGTYGNSSYRTGETSFIITRSGMTPSATLDVNAYSHIVGYAEESGTFLTEGVATPSSESFLHQYLYQSLPRVNAILHGHCFLLNMRAEQLGIPVTRNFFDYGTRELARSGLELALEGYSFFLLKDHGFVALGTDIDSAGKLTLHYYGQLVALLRSA</sequence>
<dbReference type="GO" id="GO:0005829">
    <property type="term" value="C:cytosol"/>
    <property type="evidence" value="ECO:0007669"/>
    <property type="project" value="TreeGrafter"/>
</dbReference>
<dbReference type="SUPFAM" id="SSF53639">
    <property type="entry name" value="AraD/HMP-PK domain-like"/>
    <property type="match status" value="1"/>
</dbReference>
<dbReference type="OrthoDB" id="5431114at2"/>
<dbReference type="GO" id="GO:0046872">
    <property type="term" value="F:metal ion binding"/>
    <property type="evidence" value="ECO:0007669"/>
    <property type="project" value="UniProtKB-KW"/>
</dbReference>
<dbReference type="Gene3D" id="3.40.225.10">
    <property type="entry name" value="Class II aldolase/adducin N-terminal domain"/>
    <property type="match status" value="1"/>
</dbReference>
<evidence type="ECO:0000259" key="3">
    <source>
        <dbReference type="SMART" id="SM01007"/>
    </source>
</evidence>
<dbReference type="AlphaFoldDB" id="A0A1H0UBT7"/>
<evidence type="ECO:0000256" key="1">
    <source>
        <dbReference type="ARBA" id="ARBA00022723"/>
    </source>
</evidence>